<evidence type="ECO:0000313" key="5">
    <source>
        <dbReference type="Proteomes" id="UP000533598"/>
    </source>
</evidence>
<evidence type="ECO:0000256" key="2">
    <source>
        <dbReference type="SAM" id="Phobius"/>
    </source>
</evidence>
<proteinExistence type="predicted"/>
<feature type="region of interest" description="Disordered" evidence="1">
    <location>
        <begin position="1"/>
        <end position="40"/>
    </location>
</feature>
<dbReference type="EMBL" id="JACHMH010000001">
    <property type="protein sequence ID" value="MBB4675328.1"/>
    <property type="molecule type" value="Genomic_DNA"/>
</dbReference>
<keyword evidence="2" id="KW-0472">Membrane</keyword>
<reference evidence="4 5" key="1">
    <citation type="submission" date="2020-08" db="EMBL/GenBank/DDBJ databases">
        <title>Sequencing the genomes of 1000 actinobacteria strains.</title>
        <authorList>
            <person name="Klenk H.-P."/>
        </authorList>
    </citation>
    <scope>NUCLEOTIDE SEQUENCE [LARGE SCALE GENOMIC DNA]</scope>
    <source>
        <strain evidence="4 5">DSM 44230</strain>
    </source>
</reference>
<dbReference type="Pfam" id="PF03372">
    <property type="entry name" value="Exo_endo_phos"/>
    <property type="match status" value="1"/>
</dbReference>
<dbReference type="GO" id="GO:0004527">
    <property type="term" value="F:exonuclease activity"/>
    <property type="evidence" value="ECO:0007669"/>
    <property type="project" value="UniProtKB-KW"/>
</dbReference>
<dbReference type="GO" id="GO:0004519">
    <property type="term" value="F:endonuclease activity"/>
    <property type="evidence" value="ECO:0007669"/>
    <property type="project" value="UniProtKB-KW"/>
</dbReference>
<feature type="transmembrane region" description="Helical" evidence="2">
    <location>
        <begin position="44"/>
        <end position="66"/>
    </location>
</feature>
<evidence type="ECO:0000313" key="4">
    <source>
        <dbReference type="EMBL" id="MBB4675328.1"/>
    </source>
</evidence>
<organism evidence="4 5">
    <name type="scientific">Crossiella cryophila</name>
    <dbReference type="NCBI Taxonomy" id="43355"/>
    <lineage>
        <taxon>Bacteria</taxon>
        <taxon>Bacillati</taxon>
        <taxon>Actinomycetota</taxon>
        <taxon>Actinomycetes</taxon>
        <taxon>Pseudonocardiales</taxon>
        <taxon>Pseudonocardiaceae</taxon>
        <taxon>Crossiella</taxon>
    </lineage>
</organism>
<dbReference type="AlphaFoldDB" id="A0A7W7C6B5"/>
<feature type="domain" description="Endonuclease/exonuclease/phosphatase" evidence="3">
    <location>
        <begin position="137"/>
        <end position="348"/>
    </location>
</feature>
<protein>
    <submittedName>
        <fullName evidence="4">Endonuclease/exonuclease/phosphatase (EEP) superfamily protein YafD</fullName>
    </submittedName>
</protein>
<sequence>MIRHSGGVSYPRIEADTTPLTARPTSPRPPEPPEPKRRRRGGKFAGVTLLLLALPVIALTGLRAVGFDQQKHAAAAIALTPYALPAAALLAVLTLLFRRWLLAIVLVLCTALLAFIVLPRAFVKARPIAVGAQVRVLSVNLLFGRADPAFVVNLVRDTKADVLSLQELTPESVTALERAGLNQELPFRVLEPADGAAGTGIASRHPLTRIVLGRPPAPGAFAQPAALVNLPGPRSLEIMAVHPRIPVGPEGAEPWLRDLGTLPEPRTEGPARVLAGDFNATLDHSPLRRLLGQGYLDAADQAGAGLTPTWPGVGAGLIPPPVTLDHVLVDKRCPVDRFDVFEIPGSDHRSILATITVPSAGP</sequence>
<name>A0A7W7C6B5_9PSEU</name>
<feature type="transmembrane region" description="Helical" evidence="2">
    <location>
        <begin position="100"/>
        <end position="118"/>
    </location>
</feature>
<gene>
    <name evidence="4" type="ORF">HNR67_001446</name>
</gene>
<evidence type="ECO:0000259" key="3">
    <source>
        <dbReference type="Pfam" id="PF03372"/>
    </source>
</evidence>
<keyword evidence="4" id="KW-0269">Exonuclease</keyword>
<comment type="caution">
    <text evidence="4">The sequence shown here is derived from an EMBL/GenBank/DDBJ whole genome shotgun (WGS) entry which is preliminary data.</text>
</comment>
<feature type="transmembrane region" description="Helical" evidence="2">
    <location>
        <begin position="72"/>
        <end position="93"/>
    </location>
</feature>
<accession>A0A7W7C6B5</accession>
<dbReference type="InterPro" id="IPR005135">
    <property type="entry name" value="Endo/exonuclease/phosphatase"/>
</dbReference>
<keyword evidence="4" id="KW-0378">Hydrolase</keyword>
<keyword evidence="4" id="KW-0540">Nuclease</keyword>
<dbReference type="InterPro" id="IPR036691">
    <property type="entry name" value="Endo/exonu/phosph_ase_sf"/>
</dbReference>
<dbReference type="Proteomes" id="UP000533598">
    <property type="component" value="Unassembled WGS sequence"/>
</dbReference>
<dbReference type="Gene3D" id="3.60.10.10">
    <property type="entry name" value="Endonuclease/exonuclease/phosphatase"/>
    <property type="match status" value="1"/>
</dbReference>
<keyword evidence="5" id="KW-1185">Reference proteome</keyword>
<dbReference type="SUPFAM" id="SSF56219">
    <property type="entry name" value="DNase I-like"/>
    <property type="match status" value="1"/>
</dbReference>
<evidence type="ECO:0000256" key="1">
    <source>
        <dbReference type="SAM" id="MobiDB-lite"/>
    </source>
</evidence>
<keyword evidence="2" id="KW-1133">Transmembrane helix</keyword>
<dbReference type="RefSeq" id="WP_185001316.1">
    <property type="nucleotide sequence ID" value="NZ_BAAAUI010000006.1"/>
</dbReference>
<keyword evidence="2" id="KW-0812">Transmembrane</keyword>
<keyword evidence="4" id="KW-0255">Endonuclease</keyword>